<accession>A0A4U9H804</accession>
<protein>
    <submittedName>
        <fullName evidence="2">Domain of uncharacterized function (DUF3366)</fullName>
    </submittedName>
</protein>
<sequence>MALAGIVLLLLGGVHLLRQALRVDRRAFSCRRRHAGEATALCLALLPMLLHSQLEYPFYLSALHWLLFMLLLAQLDRLSSRRSVLTLRRSRPLRLGVTLLCVSGWC</sequence>
<organism evidence="2 3">
    <name type="scientific">Serratia rubidaea</name>
    <name type="common">Serratia marinorubra</name>
    <dbReference type="NCBI Taxonomy" id="61652"/>
    <lineage>
        <taxon>Bacteria</taxon>
        <taxon>Pseudomonadati</taxon>
        <taxon>Pseudomonadota</taxon>
        <taxon>Gammaproteobacteria</taxon>
        <taxon>Enterobacterales</taxon>
        <taxon>Yersiniaceae</taxon>
        <taxon>Serratia</taxon>
    </lineage>
</organism>
<name>A0A4U9H804_SERRU</name>
<evidence type="ECO:0000259" key="1">
    <source>
        <dbReference type="Pfam" id="PF11846"/>
    </source>
</evidence>
<evidence type="ECO:0000313" key="3">
    <source>
        <dbReference type="Proteomes" id="UP000307968"/>
    </source>
</evidence>
<proteinExistence type="predicted"/>
<feature type="domain" description="Virulence factor membrane-bound polymerase C-terminal" evidence="1">
    <location>
        <begin position="41"/>
        <end position="102"/>
    </location>
</feature>
<gene>
    <name evidence="2" type="ORF">NCTC12971_00081</name>
</gene>
<dbReference type="InterPro" id="IPR021797">
    <property type="entry name" value="Wzy_C_2"/>
</dbReference>
<dbReference type="AlphaFoldDB" id="A0A4U9H804"/>
<dbReference type="Proteomes" id="UP000307968">
    <property type="component" value="Chromosome"/>
</dbReference>
<evidence type="ECO:0000313" key="2">
    <source>
        <dbReference type="EMBL" id="VTP59657.1"/>
    </source>
</evidence>
<dbReference type="EMBL" id="LR590463">
    <property type="protein sequence ID" value="VTP59657.1"/>
    <property type="molecule type" value="Genomic_DNA"/>
</dbReference>
<dbReference type="Pfam" id="PF11846">
    <property type="entry name" value="Wzy_C_2"/>
    <property type="match status" value="1"/>
</dbReference>
<reference evidence="2 3" key="1">
    <citation type="submission" date="2019-05" db="EMBL/GenBank/DDBJ databases">
        <authorList>
            <consortium name="Pathogen Informatics"/>
        </authorList>
    </citation>
    <scope>NUCLEOTIDE SEQUENCE [LARGE SCALE GENOMIC DNA]</scope>
    <source>
        <strain evidence="2 3">NCTC12971</strain>
    </source>
</reference>